<comment type="subcellular location">
    <subcellularLocation>
        <location evidence="1">Nucleus</location>
    </subcellularLocation>
</comment>
<evidence type="ECO:0000256" key="2">
    <source>
        <dbReference type="ARBA" id="ARBA00008018"/>
    </source>
</evidence>
<evidence type="ECO:0000256" key="1">
    <source>
        <dbReference type="ARBA" id="ARBA00004123"/>
    </source>
</evidence>
<keyword evidence="8" id="KW-1185">Reference proteome</keyword>
<evidence type="ECO:0000313" key="7">
    <source>
        <dbReference type="EMBL" id="RLU19842.1"/>
    </source>
</evidence>
<feature type="compositionally biased region" description="Basic and acidic residues" evidence="4">
    <location>
        <begin position="13"/>
        <end position="23"/>
    </location>
</feature>
<dbReference type="Proteomes" id="UP000279307">
    <property type="component" value="Chromosome 8"/>
</dbReference>
<dbReference type="OMA" id="CMHVKSG"/>
<organism evidence="6 8">
    <name type="scientific">Ooceraea biroi</name>
    <name type="common">Clonal raider ant</name>
    <name type="synonym">Cerapachys biroi</name>
    <dbReference type="NCBI Taxonomy" id="2015173"/>
    <lineage>
        <taxon>Eukaryota</taxon>
        <taxon>Metazoa</taxon>
        <taxon>Ecdysozoa</taxon>
        <taxon>Arthropoda</taxon>
        <taxon>Hexapoda</taxon>
        <taxon>Insecta</taxon>
        <taxon>Pterygota</taxon>
        <taxon>Neoptera</taxon>
        <taxon>Endopterygota</taxon>
        <taxon>Hymenoptera</taxon>
        <taxon>Apocrita</taxon>
        <taxon>Aculeata</taxon>
        <taxon>Formicoidea</taxon>
        <taxon>Formicidae</taxon>
        <taxon>Dorylinae</taxon>
        <taxon>Ooceraea</taxon>
    </lineage>
</organism>
<dbReference type="Pfam" id="PF01918">
    <property type="entry name" value="Alba"/>
    <property type="match status" value="1"/>
</dbReference>
<evidence type="ECO:0000256" key="4">
    <source>
        <dbReference type="SAM" id="MobiDB-lite"/>
    </source>
</evidence>
<feature type="domain" description="DNA/RNA-binding protein Alba-like" evidence="5">
    <location>
        <begin position="37"/>
        <end position="98"/>
    </location>
</feature>
<evidence type="ECO:0000313" key="9">
    <source>
        <dbReference type="Proteomes" id="UP000279307"/>
    </source>
</evidence>
<reference evidence="6 8" key="1">
    <citation type="journal article" date="2014" name="Curr. Biol.">
        <title>The genome of the clonal raider ant Cerapachys biroi.</title>
        <authorList>
            <person name="Oxley P.R."/>
            <person name="Ji L."/>
            <person name="Fetter-Pruneda I."/>
            <person name="McKenzie S.K."/>
            <person name="Li C."/>
            <person name="Hu H."/>
            <person name="Zhang G."/>
            <person name="Kronauer D.J."/>
        </authorList>
    </citation>
    <scope>NUCLEOTIDE SEQUENCE [LARGE SCALE GENOMIC DNA]</scope>
</reference>
<dbReference type="EMBL" id="QOIP01000008">
    <property type="protein sequence ID" value="RLU19842.1"/>
    <property type="molecule type" value="Genomic_DNA"/>
</dbReference>
<gene>
    <name evidence="7" type="ORF">DMN91_008401</name>
    <name evidence="6" type="ORF">X777_14364</name>
</gene>
<comment type="similarity">
    <text evidence="2">Belongs to the histone-like Alba family.</text>
</comment>
<dbReference type="GO" id="GO:0003723">
    <property type="term" value="F:RNA binding"/>
    <property type="evidence" value="ECO:0007669"/>
    <property type="project" value="TreeGrafter"/>
</dbReference>
<dbReference type="GO" id="GO:0001682">
    <property type="term" value="P:tRNA 5'-leader removal"/>
    <property type="evidence" value="ECO:0007669"/>
    <property type="project" value="TreeGrafter"/>
</dbReference>
<keyword evidence="3" id="KW-0539">Nucleus</keyword>
<proteinExistence type="inferred from homology"/>
<dbReference type="GO" id="GO:0000172">
    <property type="term" value="C:ribonuclease MRP complex"/>
    <property type="evidence" value="ECO:0007669"/>
    <property type="project" value="TreeGrafter"/>
</dbReference>
<dbReference type="AlphaFoldDB" id="A0A026WUV0"/>
<reference evidence="7 9" key="2">
    <citation type="journal article" date="2018" name="Genome Res.">
        <title>The genomic architecture and molecular evolution of ant odorant receptors.</title>
        <authorList>
            <person name="McKenzie S.K."/>
            <person name="Kronauer D.J.C."/>
        </authorList>
    </citation>
    <scope>NUCLEOTIDE SEQUENCE [LARGE SCALE GENOMIC DNA]</scope>
    <source>
        <strain evidence="7">Clonal line C1</strain>
    </source>
</reference>
<evidence type="ECO:0000256" key="3">
    <source>
        <dbReference type="ARBA" id="ARBA00023242"/>
    </source>
</evidence>
<dbReference type="OrthoDB" id="424402at2759"/>
<feature type="compositionally biased region" description="Basic residues" evidence="4">
    <location>
        <begin position="1"/>
        <end position="12"/>
    </location>
</feature>
<feature type="region of interest" description="Disordered" evidence="4">
    <location>
        <begin position="1"/>
        <end position="23"/>
    </location>
</feature>
<feature type="region of interest" description="Disordered" evidence="4">
    <location>
        <begin position="126"/>
        <end position="150"/>
    </location>
</feature>
<dbReference type="InterPro" id="IPR051958">
    <property type="entry name" value="Alba-like_NAB"/>
</dbReference>
<name>A0A026WUV0_OOCBI</name>
<reference evidence="7" key="3">
    <citation type="submission" date="2018-07" db="EMBL/GenBank/DDBJ databases">
        <authorList>
            <person name="Mckenzie S.K."/>
            <person name="Kronauer D.J.C."/>
        </authorList>
    </citation>
    <scope>NUCLEOTIDE SEQUENCE</scope>
    <source>
        <strain evidence="7">Clonal line C1</strain>
    </source>
</reference>
<dbReference type="PANTHER" id="PTHR13516">
    <property type="entry name" value="RIBONUCLEASE P SUBUNIT P25"/>
    <property type="match status" value="1"/>
</dbReference>
<dbReference type="PANTHER" id="PTHR13516:SF4">
    <property type="entry name" value="FI09323P"/>
    <property type="match status" value="1"/>
</dbReference>
<sequence>MGRSKLKKRLKRKVEAESTEEPQHKVPIKNLPEKFVWMHVKSGTKMRNVFAFALKEFPSHNSIVWTGIGQGISKAISCAELFKRHHEGLHQVTKLCYTKLESKEDTADKNRVPHIHILLTKNIKDPTEPGYQAPGDGGEFPEKKEAAESKTCTALESAGSAPSIDVEEFTATKLRIGLKRFKQDGNPSKKIKHEN</sequence>
<dbReference type="SUPFAM" id="SSF82704">
    <property type="entry name" value="AlbA-like"/>
    <property type="match status" value="1"/>
</dbReference>
<evidence type="ECO:0000313" key="6">
    <source>
        <dbReference type="EMBL" id="EZA59792.1"/>
    </source>
</evidence>
<dbReference type="GO" id="GO:0005634">
    <property type="term" value="C:nucleus"/>
    <property type="evidence" value="ECO:0007669"/>
    <property type="project" value="UniProtKB-SubCell"/>
</dbReference>
<evidence type="ECO:0000259" key="5">
    <source>
        <dbReference type="Pfam" id="PF01918"/>
    </source>
</evidence>
<dbReference type="Proteomes" id="UP000053097">
    <property type="component" value="Unassembled WGS sequence"/>
</dbReference>
<dbReference type="EMBL" id="KK107088">
    <property type="protein sequence ID" value="EZA59792.1"/>
    <property type="molecule type" value="Genomic_DNA"/>
</dbReference>
<evidence type="ECO:0000313" key="8">
    <source>
        <dbReference type="Proteomes" id="UP000053097"/>
    </source>
</evidence>
<dbReference type="Gene3D" id="3.30.110.20">
    <property type="entry name" value="Alba-like domain"/>
    <property type="match status" value="1"/>
</dbReference>
<dbReference type="InterPro" id="IPR036882">
    <property type="entry name" value="Alba-like_dom_sf"/>
</dbReference>
<protein>
    <submittedName>
        <fullName evidence="6">Ribonuclease P protein subunit p25</fullName>
    </submittedName>
</protein>
<dbReference type="STRING" id="2015173.A0A026WUV0"/>
<dbReference type="InterPro" id="IPR002775">
    <property type="entry name" value="DNA/RNA-bd_Alba-like"/>
</dbReference>
<accession>A0A026WUV0</accession>